<evidence type="ECO:0000313" key="2">
    <source>
        <dbReference type="EnsemblPlants" id="ONIVA08G16190.1"/>
    </source>
</evidence>
<evidence type="ECO:0000256" key="1">
    <source>
        <dbReference type="SAM" id="MobiDB-lite"/>
    </source>
</evidence>
<dbReference type="Gramene" id="ONIVA08G16190.1">
    <property type="protein sequence ID" value="ONIVA08G16190.1"/>
    <property type="gene ID" value="ONIVA08G16190"/>
</dbReference>
<accession>A0A0E0IC04</accession>
<dbReference type="AlphaFoldDB" id="A0A0E0IC04"/>
<name>A0A0E0IC04_ORYNI</name>
<reference evidence="2" key="1">
    <citation type="submission" date="2015-04" db="UniProtKB">
        <authorList>
            <consortium name="EnsemblPlants"/>
        </authorList>
    </citation>
    <scope>IDENTIFICATION</scope>
    <source>
        <strain evidence="2">SL10</strain>
    </source>
</reference>
<sequence>MRLSHAGTESAVHAARLGEALGDAGGASRDVGCRGGGEAALPGAGRHLRQADEARVREMLKMHATSIPLLFFPS</sequence>
<reference evidence="2" key="2">
    <citation type="submission" date="2018-04" db="EMBL/GenBank/DDBJ databases">
        <title>OnivRS2 (Oryza nivara Reference Sequence Version 2).</title>
        <authorList>
            <person name="Zhang J."/>
            <person name="Kudrna D."/>
            <person name="Lee S."/>
            <person name="Talag J."/>
            <person name="Rajasekar S."/>
            <person name="Welchert J."/>
            <person name="Hsing Y.-I."/>
            <person name="Wing R.A."/>
        </authorList>
    </citation>
    <scope>NUCLEOTIDE SEQUENCE [LARGE SCALE GENOMIC DNA]</scope>
    <source>
        <strain evidence="2">SL10</strain>
    </source>
</reference>
<dbReference type="Proteomes" id="UP000006591">
    <property type="component" value="Chromosome 8"/>
</dbReference>
<protein>
    <submittedName>
        <fullName evidence="2">Uncharacterized protein</fullName>
    </submittedName>
</protein>
<keyword evidence="3" id="KW-1185">Reference proteome</keyword>
<evidence type="ECO:0000313" key="3">
    <source>
        <dbReference type="Proteomes" id="UP000006591"/>
    </source>
</evidence>
<feature type="region of interest" description="Disordered" evidence="1">
    <location>
        <begin position="26"/>
        <end position="46"/>
    </location>
</feature>
<proteinExistence type="predicted"/>
<organism evidence="2">
    <name type="scientific">Oryza nivara</name>
    <name type="common">Indian wild rice</name>
    <name type="synonym">Oryza sativa f. spontanea</name>
    <dbReference type="NCBI Taxonomy" id="4536"/>
    <lineage>
        <taxon>Eukaryota</taxon>
        <taxon>Viridiplantae</taxon>
        <taxon>Streptophyta</taxon>
        <taxon>Embryophyta</taxon>
        <taxon>Tracheophyta</taxon>
        <taxon>Spermatophyta</taxon>
        <taxon>Magnoliopsida</taxon>
        <taxon>Liliopsida</taxon>
        <taxon>Poales</taxon>
        <taxon>Poaceae</taxon>
        <taxon>BOP clade</taxon>
        <taxon>Oryzoideae</taxon>
        <taxon>Oryzeae</taxon>
        <taxon>Oryzinae</taxon>
        <taxon>Oryza</taxon>
    </lineage>
</organism>
<dbReference type="EnsemblPlants" id="ONIVA08G16190.1">
    <property type="protein sequence ID" value="ONIVA08G16190.1"/>
    <property type="gene ID" value="ONIVA08G16190"/>
</dbReference>
<dbReference type="HOGENOM" id="CLU_2692025_0_0_1"/>